<evidence type="ECO:0000256" key="2">
    <source>
        <dbReference type="SAM" id="Phobius"/>
    </source>
</evidence>
<feature type="region of interest" description="Disordered" evidence="1">
    <location>
        <begin position="1"/>
        <end position="32"/>
    </location>
</feature>
<comment type="caution">
    <text evidence="3">The sequence shown here is derived from an EMBL/GenBank/DDBJ whole genome shotgun (WGS) entry which is preliminary data.</text>
</comment>
<feature type="non-terminal residue" evidence="3">
    <location>
        <position position="56"/>
    </location>
</feature>
<organism evidence="3">
    <name type="scientific">Streptomyces sp. SID7499</name>
    <dbReference type="NCBI Taxonomy" id="2706086"/>
    <lineage>
        <taxon>Bacteria</taxon>
        <taxon>Bacillati</taxon>
        <taxon>Actinomycetota</taxon>
        <taxon>Actinomycetes</taxon>
        <taxon>Kitasatosporales</taxon>
        <taxon>Streptomycetaceae</taxon>
        <taxon>Streptomyces</taxon>
    </lineage>
</organism>
<name>A0A6G3WID4_9ACTN</name>
<keyword evidence="2" id="KW-0472">Membrane</keyword>
<accession>A0A6G3WID4</accession>
<evidence type="ECO:0000256" key="1">
    <source>
        <dbReference type="SAM" id="MobiDB-lite"/>
    </source>
</evidence>
<feature type="transmembrane region" description="Helical" evidence="2">
    <location>
        <begin position="35"/>
        <end position="53"/>
    </location>
</feature>
<feature type="compositionally biased region" description="Low complexity" evidence="1">
    <location>
        <begin position="12"/>
        <end position="24"/>
    </location>
</feature>
<sequence length="56" mass="5758">MTSAVHPPRSTAPEGAGPAPSGPADGPPTPRSRRWLLGFWAAVFAAFLAVSPGRMT</sequence>
<dbReference type="AlphaFoldDB" id="A0A6G3WID4"/>
<keyword evidence="2" id="KW-1133">Transmembrane helix</keyword>
<evidence type="ECO:0000313" key="3">
    <source>
        <dbReference type="EMBL" id="NEE05207.1"/>
    </source>
</evidence>
<gene>
    <name evidence="3" type="ORF">G3M58_02010</name>
</gene>
<protein>
    <submittedName>
        <fullName evidence="3">Uncharacterized protein</fullName>
    </submittedName>
</protein>
<keyword evidence="2" id="KW-0812">Transmembrane</keyword>
<proteinExistence type="predicted"/>
<dbReference type="EMBL" id="JAAGMN010000206">
    <property type="protein sequence ID" value="NEE05207.1"/>
    <property type="molecule type" value="Genomic_DNA"/>
</dbReference>
<reference evidence="3" key="1">
    <citation type="submission" date="2020-01" db="EMBL/GenBank/DDBJ databases">
        <title>Insect and environment-associated Actinomycetes.</title>
        <authorList>
            <person name="Currrie C."/>
            <person name="Chevrette M."/>
            <person name="Carlson C."/>
            <person name="Stubbendieck R."/>
            <person name="Wendt-Pienkowski E."/>
        </authorList>
    </citation>
    <scope>NUCLEOTIDE SEQUENCE</scope>
    <source>
        <strain evidence="3">SID7499</strain>
    </source>
</reference>